<evidence type="ECO:0000259" key="2">
    <source>
        <dbReference type="SMART" id="SM00867"/>
    </source>
</evidence>
<proteinExistence type="predicted"/>
<evidence type="ECO:0000256" key="1">
    <source>
        <dbReference type="SAM" id="SignalP"/>
    </source>
</evidence>
<comment type="caution">
    <text evidence="3">The sequence shown here is derived from an EMBL/GenBank/DDBJ whole genome shotgun (WGS) entry which is preliminary data.</text>
</comment>
<dbReference type="SUPFAM" id="SSF101874">
    <property type="entry name" value="YceI-like"/>
    <property type="match status" value="1"/>
</dbReference>
<dbReference type="SMART" id="SM00867">
    <property type="entry name" value="YceI"/>
    <property type="match status" value="1"/>
</dbReference>
<organism evidence="3 4">
    <name type="scientific">Candidatus Accumulibacter vicinus</name>
    <dbReference type="NCBI Taxonomy" id="2954382"/>
    <lineage>
        <taxon>Bacteria</taxon>
        <taxon>Pseudomonadati</taxon>
        <taxon>Pseudomonadota</taxon>
        <taxon>Betaproteobacteria</taxon>
        <taxon>Candidatus Accumulibacter</taxon>
    </lineage>
</organism>
<feature type="domain" description="Lipid/polyisoprenoid-binding YceI-like" evidence="2">
    <location>
        <begin position="26"/>
        <end position="184"/>
    </location>
</feature>
<accession>A0A084XXI8</accession>
<protein>
    <recommendedName>
        <fullName evidence="2">Lipid/polyisoprenoid-binding YceI-like domain-containing protein</fullName>
    </recommendedName>
</protein>
<dbReference type="RefSeq" id="WP_034928314.1">
    <property type="nucleotide sequence ID" value="NZ_JDSS02000031.1"/>
</dbReference>
<dbReference type="PANTHER" id="PTHR34406">
    <property type="entry name" value="PROTEIN YCEI"/>
    <property type="match status" value="1"/>
</dbReference>
<dbReference type="PANTHER" id="PTHR34406:SF1">
    <property type="entry name" value="PROTEIN YCEI"/>
    <property type="match status" value="1"/>
</dbReference>
<dbReference type="Proteomes" id="UP000019812">
    <property type="component" value="Unassembled WGS sequence"/>
</dbReference>
<gene>
    <name evidence="3" type="ORF">CAPSK01_003298</name>
</gene>
<dbReference type="InterPro" id="IPR036761">
    <property type="entry name" value="TTHA0802/YceI-like_sf"/>
</dbReference>
<dbReference type="EMBL" id="JDSS02000031">
    <property type="protein sequence ID" value="KFB67182.1"/>
    <property type="molecule type" value="Genomic_DNA"/>
</dbReference>
<keyword evidence="1" id="KW-0732">Signal</keyword>
<feature type="signal peptide" evidence="1">
    <location>
        <begin position="1"/>
        <end position="21"/>
    </location>
</feature>
<feature type="chain" id="PRO_5001785463" description="Lipid/polyisoprenoid-binding YceI-like domain-containing protein" evidence="1">
    <location>
        <begin position="22"/>
        <end position="190"/>
    </location>
</feature>
<evidence type="ECO:0000313" key="4">
    <source>
        <dbReference type="Proteomes" id="UP000019812"/>
    </source>
</evidence>
<name>A0A084XXI8_9PROT</name>
<dbReference type="InterPro" id="IPR007372">
    <property type="entry name" value="Lipid/polyisoprenoid-bd_YceI"/>
</dbReference>
<dbReference type="AlphaFoldDB" id="A0A084XXI8"/>
<dbReference type="Pfam" id="PF04264">
    <property type="entry name" value="YceI"/>
    <property type="match status" value="1"/>
</dbReference>
<sequence length="190" mass="20089">MTALRILLATLAVAAAGNAGAAEYGQFQADKSSLTFVSKQMGVPIDGRFRKFAVSVAFDPARPTAANARLDLDLASIDAGSQDANDEVVGKSWFNIKAFPTATFVSSAVRPLGGDKYELTGKLTIKGKSQDLSTPFSFRQDGGNGVFDGTFVLKRLDFAVGDGVWSDIGTVANEVQIRFHIVAAPAAVRK</sequence>
<dbReference type="STRING" id="1457154.CAPSK01_003298"/>
<evidence type="ECO:0000313" key="3">
    <source>
        <dbReference type="EMBL" id="KFB67182.1"/>
    </source>
</evidence>
<reference evidence="3 4" key="1">
    <citation type="submission" date="2014-07" db="EMBL/GenBank/DDBJ databases">
        <title>Expanding our view of genomic diversity in Candidatus Accumulibacter clades.</title>
        <authorList>
            <person name="Skennerton C.T."/>
            <person name="Barr J.J."/>
            <person name="Slater F.R."/>
            <person name="Bond P.L."/>
            <person name="Tyson G.W."/>
        </authorList>
    </citation>
    <scope>NUCLEOTIDE SEQUENCE [LARGE SCALE GENOMIC DNA]</scope>
    <source>
        <strain evidence="4">SK-01</strain>
    </source>
</reference>
<dbReference type="Gene3D" id="2.40.128.110">
    <property type="entry name" value="Lipid/polyisoprenoid-binding, YceI-like"/>
    <property type="match status" value="1"/>
</dbReference>